<dbReference type="Pfam" id="PF00038">
    <property type="entry name" value="Filament"/>
    <property type="match status" value="1"/>
</dbReference>
<evidence type="ECO:0000313" key="15">
    <source>
        <dbReference type="RefSeq" id="XP_044769695.1"/>
    </source>
</evidence>
<dbReference type="InterPro" id="IPR006821">
    <property type="entry name" value="Intermed_filament_DNA-bd"/>
</dbReference>
<dbReference type="GO" id="GO:0042383">
    <property type="term" value="C:sarcolemma"/>
    <property type="evidence" value="ECO:0007669"/>
    <property type="project" value="UniProtKB-SubCell"/>
</dbReference>
<dbReference type="CTD" id="1674"/>
<dbReference type="SUPFAM" id="SSF64593">
    <property type="entry name" value="Intermediate filament protein, coiled coil region"/>
    <property type="match status" value="2"/>
</dbReference>
<dbReference type="InterPro" id="IPR018039">
    <property type="entry name" value="IF_conserved"/>
</dbReference>
<keyword evidence="8" id="KW-0514">Muscle protein</keyword>
<dbReference type="Proteomes" id="UP000248481">
    <property type="component" value="Chromosome 3"/>
</dbReference>
<dbReference type="PROSITE" id="PS51842">
    <property type="entry name" value="IF_ROD_2"/>
    <property type="match status" value="1"/>
</dbReference>
<reference evidence="15" key="1">
    <citation type="submission" date="2025-08" db="UniProtKB">
        <authorList>
            <consortium name="RefSeq"/>
        </authorList>
    </citation>
    <scope>IDENTIFICATION</scope>
    <source>
        <tissue evidence="15">Blood</tissue>
    </source>
</reference>
<dbReference type="Gene3D" id="1.20.5.500">
    <property type="entry name" value="Single helix bin"/>
    <property type="match status" value="1"/>
</dbReference>
<dbReference type="GeneID" id="110591853"/>
<dbReference type="InterPro" id="IPR039008">
    <property type="entry name" value="IF_rod_dom"/>
</dbReference>
<evidence type="ECO:0000256" key="5">
    <source>
        <dbReference type="ARBA" id="ARBA00022754"/>
    </source>
</evidence>
<evidence type="ECO:0000256" key="7">
    <source>
        <dbReference type="ARBA" id="ARBA00023136"/>
    </source>
</evidence>
<dbReference type="Gene3D" id="1.20.5.170">
    <property type="match status" value="1"/>
</dbReference>
<dbReference type="PANTHER" id="PTHR45652">
    <property type="entry name" value="GLIAL FIBRILLARY ACIDIC PROTEIN"/>
    <property type="match status" value="1"/>
</dbReference>
<dbReference type="FunFam" id="1.20.5.170:FF:000002">
    <property type="entry name" value="Type I keratin KA11"/>
    <property type="match status" value="1"/>
</dbReference>
<evidence type="ECO:0000256" key="4">
    <source>
        <dbReference type="ARBA" id="ARBA00022490"/>
    </source>
</evidence>
<gene>
    <name evidence="15" type="primary">DES</name>
</gene>
<dbReference type="GO" id="GO:0045109">
    <property type="term" value="P:intermediate filament organization"/>
    <property type="evidence" value="ECO:0007669"/>
    <property type="project" value="TreeGrafter"/>
</dbReference>
<dbReference type="GO" id="GO:0005200">
    <property type="term" value="F:structural constituent of cytoskeleton"/>
    <property type="evidence" value="ECO:0007669"/>
    <property type="project" value="TreeGrafter"/>
</dbReference>
<evidence type="ECO:0000256" key="12">
    <source>
        <dbReference type="SAM" id="Coils"/>
    </source>
</evidence>
<dbReference type="PANTHER" id="PTHR45652:SF2">
    <property type="entry name" value="DESMIN"/>
    <property type="match status" value="1"/>
</dbReference>
<dbReference type="GO" id="GO:0030018">
    <property type="term" value="C:Z disc"/>
    <property type="evidence" value="ECO:0007669"/>
    <property type="project" value="UniProtKB-SubCell"/>
</dbReference>
<evidence type="ECO:0000313" key="14">
    <source>
        <dbReference type="Proteomes" id="UP000248481"/>
    </source>
</evidence>
<dbReference type="GO" id="GO:0051286">
    <property type="term" value="C:cell tip"/>
    <property type="evidence" value="ECO:0007669"/>
    <property type="project" value="UniProtKB-SubCell"/>
</dbReference>
<organism evidence="14 15">
    <name type="scientific">Neomonachus schauinslandi</name>
    <name type="common">Hawaiian monk seal</name>
    <name type="synonym">Monachus schauinslandi</name>
    <dbReference type="NCBI Taxonomy" id="29088"/>
    <lineage>
        <taxon>Eukaryota</taxon>
        <taxon>Metazoa</taxon>
        <taxon>Chordata</taxon>
        <taxon>Craniata</taxon>
        <taxon>Vertebrata</taxon>
        <taxon>Euteleostomi</taxon>
        <taxon>Mammalia</taxon>
        <taxon>Eutheria</taxon>
        <taxon>Laurasiatheria</taxon>
        <taxon>Carnivora</taxon>
        <taxon>Caniformia</taxon>
        <taxon>Pinnipedia</taxon>
        <taxon>Phocidae</taxon>
        <taxon>Monachinae</taxon>
        <taxon>Monachini</taxon>
        <taxon>Neomonachus</taxon>
    </lineage>
</organism>
<keyword evidence="7" id="KW-0472">Membrane</keyword>
<evidence type="ECO:0000259" key="13">
    <source>
        <dbReference type="PROSITE" id="PS51842"/>
    </source>
</evidence>
<dbReference type="GO" id="GO:0005911">
    <property type="term" value="C:cell-cell junction"/>
    <property type="evidence" value="ECO:0007669"/>
    <property type="project" value="TreeGrafter"/>
</dbReference>
<comment type="similarity">
    <text evidence="11">Belongs to the intermediate filament family.</text>
</comment>
<feature type="domain" description="IF rod" evidence="13">
    <location>
        <begin position="108"/>
        <end position="326"/>
    </location>
</feature>
<evidence type="ECO:0000256" key="10">
    <source>
        <dbReference type="ARBA" id="ARBA00044500"/>
    </source>
</evidence>
<keyword evidence="5 11" id="KW-0403">Intermediate filament</keyword>
<dbReference type="GO" id="GO:0005882">
    <property type="term" value="C:intermediate filament"/>
    <property type="evidence" value="ECO:0007669"/>
    <property type="project" value="UniProtKB-KW"/>
</dbReference>
<evidence type="ECO:0000256" key="1">
    <source>
        <dbReference type="ARBA" id="ARBA00004135"/>
    </source>
</evidence>
<comment type="subcellular location">
    <subcellularLocation>
        <location evidence="1">Cell membrane</location>
        <location evidence="1">Sarcolemma</location>
    </subcellularLocation>
    <subcellularLocation>
        <location evidence="10">Cell tip</location>
    </subcellularLocation>
    <subcellularLocation>
        <location evidence="2">Cytoplasm</location>
        <location evidence="2">Myofibril</location>
        <location evidence="2">Sarcomere</location>
        <location evidence="2">Z line</location>
    </subcellularLocation>
</comment>
<keyword evidence="6 12" id="KW-0175">Coiled coil</keyword>
<sequence>MSQAYSSSQRVSSYRRTFGGAGGFPHVSPLSSPVFPRAGFGTKGSSSSVTSRVYQMSRTSGGAGGLGALRASRLGSARAPSSYGAGELLDFSLADAVNQEFLTTRTNEKVELQELNDRFANYIEKVRFLEQQNAALAAEVNRLKGREPTRVAEIYEEELRELRRQEQQVQVEMDMSKPDLTAALRDIRAQYETIAAKNISEAEEWYKSKVSDLTQAANKNNDALRQAKQEMMEYRHQIQSYTCEIDALKGTNDSLMRQMREMEDRFASEASGYQDNIARLEEEIRHLKDEMARHLREYQDLLNVKMALDVEIATYRKLLEGEESRINLPIQTFSALNFRETSPEQRGSEVHTKKTVMIKTIETRDGEVVSEATQQQHEVL</sequence>
<proteinExistence type="inferred from homology"/>
<dbReference type="RefSeq" id="XP_044769695.1">
    <property type="nucleotide sequence ID" value="XM_044913760.1"/>
</dbReference>
<evidence type="ECO:0000256" key="8">
    <source>
        <dbReference type="ARBA" id="ARBA00023179"/>
    </source>
</evidence>
<evidence type="ECO:0000256" key="3">
    <source>
        <dbReference type="ARBA" id="ARBA00022475"/>
    </source>
</evidence>
<evidence type="ECO:0000256" key="11">
    <source>
        <dbReference type="RuleBase" id="RU000685"/>
    </source>
</evidence>
<evidence type="ECO:0000256" key="2">
    <source>
        <dbReference type="ARBA" id="ARBA00004216"/>
    </source>
</evidence>
<dbReference type="SMART" id="SM01391">
    <property type="entry name" value="Filament"/>
    <property type="match status" value="1"/>
</dbReference>
<dbReference type="FunFam" id="1.20.5.500:FF:000001">
    <property type="entry name" value="Type II keratin 23"/>
    <property type="match status" value="1"/>
</dbReference>
<dbReference type="InterPro" id="IPR050405">
    <property type="entry name" value="Intermediate_filament"/>
</dbReference>
<feature type="coiled-coil region" evidence="12">
    <location>
        <begin position="210"/>
        <end position="304"/>
    </location>
</feature>
<evidence type="ECO:0000256" key="9">
    <source>
        <dbReference type="ARBA" id="ARBA00040601"/>
    </source>
</evidence>
<accession>A0A8M1M9K0</accession>
<evidence type="ECO:0000256" key="6">
    <source>
        <dbReference type="ARBA" id="ARBA00023054"/>
    </source>
</evidence>
<dbReference type="GO" id="GO:0060538">
    <property type="term" value="P:skeletal muscle organ development"/>
    <property type="evidence" value="ECO:0007669"/>
    <property type="project" value="TreeGrafter"/>
</dbReference>
<keyword evidence="4" id="KW-0963">Cytoplasm</keyword>
<keyword evidence="3" id="KW-1003">Cell membrane</keyword>
<dbReference type="PROSITE" id="PS00226">
    <property type="entry name" value="IF_ROD_1"/>
    <property type="match status" value="1"/>
</dbReference>
<protein>
    <recommendedName>
        <fullName evidence="9">Desmin</fullName>
    </recommendedName>
</protein>
<dbReference type="AlphaFoldDB" id="A0A8M1M9K0"/>
<feature type="coiled-coil region" evidence="12">
    <location>
        <begin position="105"/>
        <end position="175"/>
    </location>
</feature>
<dbReference type="Pfam" id="PF04732">
    <property type="entry name" value="Filament_head"/>
    <property type="match status" value="1"/>
</dbReference>
<name>A0A8M1M9K0_NEOSC</name>
<keyword evidence="14" id="KW-1185">Reference proteome</keyword>